<comment type="caution">
    <text evidence="2">The sequence shown here is derived from an EMBL/GenBank/DDBJ whole genome shotgun (WGS) entry which is preliminary data.</text>
</comment>
<organism evidence="2 3">
    <name type="scientific">Aliikangiella coralliicola</name>
    <dbReference type="NCBI Taxonomy" id="2592383"/>
    <lineage>
        <taxon>Bacteria</taxon>
        <taxon>Pseudomonadati</taxon>
        <taxon>Pseudomonadota</taxon>
        <taxon>Gammaproteobacteria</taxon>
        <taxon>Oceanospirillales</taxon>
        <taxon>Pleioneaceae</taxon>
        <taxon>Aliikangiella</taxon>
    </lineage>
</organism>
<proteinExistence type="predicted"/>
<evidence type="ECO:0008006" key="4">
    <source>
        <dbReference type="Google" id="ProtNLM"/>
    </source>
</evidence>
<dbReference type="Proteomes" id="UP000315439">
    <property type="component" value="Unassembled WGS sequence"/>
</dbReference>
<dbReference type="EMBL" id="VIKS01000002">
    <property type="protein sequence ID" value="TQV89261.1"/>
    <property type="molecule type" value="Genomic_DNA"/>
</dbReference>
<dbReference type="PROSITE" id="PS51257">
    <property type="entry name" value="PROKAR_LIPOPROTEIN"/>
    <property type="match status" value="1"/>
</dbReference>
<keyword evidence="3" id="KW-1185">Reference proteome</keyword>
<evidence type="ECO:0000313" key="2">
    <source>
        <dbReference type="EMBL" id="TQV89261.1"/>
    </source>
</evidence>
<name>A0A545UIG6_9GAMM</name>
<gene>
    <name evidence="2" type="ORF">FLL46_03785</name>
</gene>
<feature type="transmembrane region" description="Helical" evidence="1">
    <location>
        <begin position="7"/>
        <end position="24"/>
    </location>
</feature>
<evidence type="ECO:0000256" key="1">
    <source>
        <dbReference type="SAM" id="Phobius"/>
    </source>
</evidence>
<keyword evidence="1" id="KW-0812">Transmembrane</keyword>
<dbReference type="AlphaFoldDB" id="A0A545UIG6"/>
<protein>
    <recommendedName>
        <fullName evidence="4">Lipoprotein</fullName>
    </recommendedName>
</protein>
<reference evidence="2 3" key="1">
    <citation type="submission" date="2019-07" db="EMBL/GenBank/DDBJ databases">
        <title>Draft genome for Aliikangiella sp. M105.</title>
        <authorList>
            <person name="Wang G."/>
        </authorList>
    </citation>
    <scope>NUCLEOTIDE SEQUENCE [LARGE SCALE GENOMIC DNA]</scope>
    <source>
        <strain evidence="2 3">M105</strain>
    </source>
</reference>
<evidence type="ECO:0000313" key="3">
    <source>
        <dbReference type="Proteomes" id="UP000315439"/>
    </source>
</evidence>
<dbReference type="RefSeq" id="WP_142892111.1">
    <property type="nucleotide sequence ID" value="NZ_ML660161.1"/>
</dbReference>
<keyword evidence="1" id="KW-0472">Membrane</keyword>
<keyword evidence="1" id="KW-1133">Transmembrane helix</keyword>
<sequence>MTRNYNYIIGVFGICGLSACSIGIQNYEVPAEHTAATIRFVAPAATASRRILSVEAFDTLQCPVNPPLTTSHKNYQGVLLHQEINDGTPIVREVQVSAQLPLTLTASLSKLLEDSSTDICYYQSHAFVPIANTHYEVIFNSACEMEVYELQPVAEPTQSVKSQGNTSTNRIPLKQNSLLETCF</sequence>
<accession>A0A545UIG6</accession>